<keyword evidence="2" id="KW-0597">Phosphoprotein</keyword>
<evidence type="ECO:0000259" key="3">
    <source>
        <dbReference type="PROSITE" id="PS50043"/>
    </source>
</evidence>
<comment type="caution">
    <text evidence="5">The sequence shown here is derived from an EMBL/GenBank/DDBJ whole genome shotgun (WGS) entry which is preliminary data.</text>
</comment>
<dbReference type="SUPFAM" id="SSF46894">
    <property type="entry name" value="C-terminal effector domain of the bipartite response regulators"/>
    <property type="match status" value="1"/>
</dbReference>
<organism evidence="5 6">
    <name type="scientific">Lentzea alba</name>
    <dbReference type="NCBI Taxonomy" id="2714351"/>
    <lineage>
        <taxon>Bacteria</taxon>
        <taxon>Bacillati</taxon>
        <taxon>Actinomycetota</taxon>
        <taxon>Actinomycetes</taxon>
        <taxon>Pseudonocardiales</taxon>
        <taxon>Pseudonocardiaceae</taxon>
        <taxon>Lentzea</taxon>
    </lineage>
</organism>
<dbReference type="GO" id="GO:0000160">
    <property type="term" value="P:phosphorelay signal transduction system"/>
    <property type="evidence" value="ECO:0007669"/>
    <property type="project" value="InterPro"/>
</dbReference>
<name>A0A7C9VQL7_9PSEU</name>
<dbReference type="InterPro" id="IPR000792">
    <property type="entry name" value="Tscrpt_reg_LuxR_C"/>
</dbReference>
<feature type="modified residue" description="4-aspartylphosphate" evidence="2">
    <location>
        <position position="61"/>
    </location>
</feature>
<dbReference type="PROSITE" id="PS50043">
    <property type="entry name" value="HTH_LUXR_2"/>
    <property type="match status" value="1"/>
</dbReference>
<accession>A0A7C9VQL7</accession>
<keyword evidence="1" id="KW-0238">DNA-binding</keyword>
<dbReference type="RefSeq" id="WP_166048976.1">
    <property type="nucleotide sequence ID" value="NZ_JAAMPJ010000006.1"/>
</dbReference>
<proteinExistence type="predicted"/>
<dbReference type="GO" id="GO:0006355">
    <property type="term" value="P:regulation of DNA-templated transcription"/>
    <property type="evidence" value="ECO:0007669"/>
    <property type="project" value="InterPro"/>
</dbReference>
<dbReference type="SMART" id="SM00421">
    <property type="entry name" value="HTH_LUXR"/>
    <property type="match status" value="1"/>
</dbReference>
<dbReference type="GO" id="GO:0003677">
    <property type="term" value="F:DNA binding"/>
    <property type="evidence" value="ECO:0007669"/>
    <property type="project" value="UniProtKB-KW"/>
</dbReference>
<dbReference type="CDD" id="cd06170">
    <property type="entry name" value="LuxR_C_like"/>
    <property type="match status" value="1"/>
</dbReference>
<feature type="domain" description="Response regulatory" evidence="4">
    <location>
        <begin position="10"/>
        <end position="126"/>
    </location>
</feature>
<evidence type="ECO:0000256" key="1">
    <source>
        <dbReference type="ARBA" id="ARBA00023125"/>
    </source>
</evidence>
<evidence type="ECO:0000313" key="5">
    <source>
        <dbReference type="EMBL" id="NGY61994.1"/>
    </source>
</evidence>
<dbReference type="InterPro" id="IPR016032">
    <property type="entry name" value="Sig_transdc_resp-reg_C-effctor"/>
</dbReference>
<dbReference type="SUPFAM" id="SSF52172">
    <property type="entry name" value="CheY-like"/>
    <property type="match status" value="1"/>
</dbReference>
<evidence type="ECO:0000313" key="6">
    <source>
        <dbReference type="Proteomes" id="UP000481360"/>
    </source>
</evidence>
<dbReference type="InterPro" id="IPR039420">
    <property type="entry name" value="WalR-like"/>
</dbReference>
<evidence type="ECO:0000256" key="2">
    <source>
        <dbReference type="PROSITE-ProRule" id="PRU00169"/>
    </source>
</evidence>
<keyword evidence="6" id="KW-1185">Reference proteome</keyword>
<dbReference type="PANTHER" id="PTHR43214">
    <property type="entry name" value="TWO-COMPONENT RESPONSE REGULATOR"/>
    <property type="match status" value="1"/>
</dbReference>
<sequence length="214" mass="23522">MLSSGRPAPGVALIDPVPLYREGLSALIRRTPGLRWLGSTGDLHAAVRLHERLRPDVLLIDSVLDPVGHLARLLVERDPTLLIIGLVRDAHSHANYVTSVLEAGVHGVVPRSAQPEQIVRVIAETCRSRGYVHPDLRPKERPTLTRREYEVLTLIADGLENQQVADELIVSVETVRTHVKGILRKLSARDRTHAVSLAYRSGLLIGTARTPGVE</sequence>
<dbReference type="PANTHER" id="PTHR43214:SF43">
    <property type="entry name" value="TWO-COMPONENT RESPONSE REGULATOR"/>
    <property type="match status" value="1"/>
</dbReference>
<dbReference type="PROSITE" id="PS50110">
    <property type="entry name" value="RESPONSE_REGULATORY"/>
    <property type="match status" value="1"/>
</dbReference>
<gene>
    <name evidence="5" type="ORF">G7043_23980</name>
</gene>
<dbReference type="InterPro" id="IPR011006">
    <property type="entry name" value="CheY-like_superfamily"/>
</dbReference>
<dbReference type="AlphaFoldDB" id="A0A7C9VQL7"/>
<dbReference type="Gene3D" id="3.40.50.2300">
    <property type="match status" value="1"/>
</dbReference>
<feature type="domain" description="HTH luxR-type" evidence="3">
    <location>
        <begin position="137"/>
        <end position="202"/>
    </location>
</feature>
<dbReference type="Proteomes" id="UP000481360">
    <property type="component" value="Unassembled WGS sequence"/>
</dbReference>
<dbReference type="EMBL" id="JAAMPJ010000006">
    <property type="protein sequence ID" value="NGY61994.1"/>
    <property type="molecule type" value="Genomic_DNA"/>
</dbReference>
<reference evidence="5 6" key="1">
    <citation type="submission" date="2020-03" db="EMBL/GenBank/DDBJ databases">
        <title>Isolation and identification of active actinomycetes.</title>
        <authorList>
            <person name="Sun X."/>
        </authorList>
    </citation>
    <scope>NUCLEOTIDE SEQUENCE [LARGE SCALE GENOMIC DNA]</scope>
    <source>
        <strain evidence="5 6">NEAU-D13</strain>
    </source>
</reference>
<dbReference type="InterPro" id="IPR001789">
    <property type="entry name" value="Sig_transdc_resp-reg_receiver"/>
</dbReference>
<evidence type="ECO:0000259" key="4">
    <source>
        <dbReference type="PROSITE" id="PS50110"/>
    </source>
</evidence>
<dbReference type="Pfam" id="PF00196">
    <property type="entry name" value="GerE"/>
    <property type="match status" value="1"/>
</dbReference>
<protein>
    <submittedName>
        <fullName evidence="5">Response regulator transcription factor</fullName>
    </submittedName>
</protein>
<dbReference type="PRINTS" id="PR00038">
    <property type="entry name" value="HTHLUXR"/>
</dbReference>